<dbReference type="SUPFAM" id="SSF51735">
    <property type="entry name" value="NAD(P)-binding Rossmann-fold domains"/>
    <property type="match status" value="1"/>
</dbReference>
<dbReference type="PRINTS" id="PR00081">
    <property type="entry name" value="GDHRDH"/>
</dbReference>
<evidence type="ECO:0000313" key="5">
    <source>
        <dbReference type="Proteomes" id="UP000308802"/>
    </source>
</evidence>
<protein>
    <submittedName>
        <fullName evidence="4">NAD(P)-binding protein</fullName>
    </submittedName>
</protein>
<dbReference type="PANTHER" id="PTHR43618:SF4">
    <property type="entry name" value="SHORT CHAIN DEHYDROGENASE_REDUCTASE FAMILY (AFU_ORTHOLOGUE AFUA_7G04540)"/>
    <property type="match status" value="1"/>
</dbReference>
<dbReference type="InterPro" id="IPR052178">
    <property type="entry name" value="Sec_Metab_Biosynth_SDR"/>
</dbReference>
<evidence type="ECO:0000313" key="4">
    <source>
        <dbReference type="EMBL" id="THW69392.1"/>
    </source>
</evidence>
<gene>
    <name evidence="4" type="ORF">D6D19_08406</name>
</gene>
<organism evidence="4 5">
    <name type="scientific">Aureobasidium pullulans</name>
    <name type="common">Black yeast</name>
    <name type="synonym">Pullularia pullulans</name>
    <dbReference type="NCBI Taxonomy" id="5580"/>
    <lineage>
        <taxon>Eukaryota</taxon>
        <taxon>Fungi</taxon>
        <taxon>Dikarya</taxon>
        <taxon>Ascomycota</taxon>
        <taxon>Pezizomycotina</taxon>
        <taxon>Dothideomycetes</taxon>
        <taxon>Dothideomycetidae</taxon>
        <taxon>Dothideales</taxon>
        <taxon>Saccotheciaceae</taxon>
        <taxon>Aureobasidium</taxon>
    </lineage>
</organism>
<dbReference type="AlphaFoldDB" id="A0A4S8WWI4"/>
<name>A0A4S8WWI4_AURPU</name>
<dbReference type="Proteomes" id="UP000308802">
    <property type="component" value="Unassembled WGS sequence"/>
</dbReference>
<dbReference type="GO" id="GO:0016491">
    <property type="term" value="F:oxidoreductase activity"/>
    <property type="evidence" value="ECO:0007669"/>
    <property type="project" value="UniProtKB-KW"/>
</dbReference>
<dbReference type="CDD" id="cd05233">
    <property type="entry name" value="SDR_c"/>
    <property type="match status" value="1"/>
</dbReference>
<reference evidence="4 5" key="1">
    <citation type="submission" date="2018-10" db="EMBL/GenBank/DDBJ databases">
        <title>Fifty Aureobasidium pullulans genomes reveal a recombining polyextremotolerant generalist.</title>
        <authorList>
            <person name="Gostincar C."/>
            <person name="Turk M."/>
            <person name="Zajc J."/>
            <person name="Gunde-Cimerman N."/>
        </authorList>
    </citation>
    <scope>NUCLEOTIDE SEQUENCE [LARGE SCALE GENOMIC DNA]</scope>
    <source>
        <strain evidence="4 5">EXF-10659</strain>
    </source>
</reference>
<dbReference type="InterPro" id="IPR020904">
    <property type="entry name" value="Sc_DH/Rdtase_CS"/>
</dbReference>
<dbReference type="EMBL" id="QZAO01000389">
    <property type="protein sequence ID" value="THW69392.1"/>
    <property type="molecule type" value="Genomic_DNA"/>
</dbReference>
<comment type="similarity">
    <text evidence="1">Belongs to the short-chain dehydrogenases/reductases (SDR) family.</text>
</comment>
<proteinExistence type="inferred from homology"/>
<dbReference type="PANTHER" id="PTHR43618">
    <property type="entry name" value="7-ALPHA-HYDROXYSTEROID DEHYDROGENASE"/>
    <property type="match status" value="1"/>
</dbReference>
<accession>A0A4S8WWI4</accession>
<comment type="caution">
    <text evidence="4">The sequence shown here is derived from an EMBL/GenBank/DDBJ whole genome shotgun (WGS) entry which is preliminary data.</text>
</comment>
<dbReference type="InterPro" id="IPR002347">
    <property type="entry name" value="SDR_fam"/>
</dbReference>
<dbReference type="Gene3D" id="3.40.50.720">
    <property type="entry name" value="NAD(P)-binding Rossmann-like Domain"/>
    <property type="match status" value="1"/>
</dbReference>
<dbReference type="PROSITE" id="PS00061">
    <property type="entry name" value="ADH_SHORT"/>
    <property type="match status" value="1"/>
</dbReference>
<keyword evidence="2" id="KW-0521">NADP</keyword>
<evidence type="ECO:0000256" key="1">
    <source>
        <dbReference type="ARBA" id="ARBA00006484"/>
    </source>
</evidence>
<sequence>MSALSIERLFGVKGYVAVVTGGSSGLGFMISKGLVANGVKVYVVALPTEPIKEKVAELNDIGRSVGGSAHGLSCDVSNKDQIAELAAAISSLEDHIDVLVSNAGVRRDPPIPCDVLSAPLSELQASMWSSRHSDWAETFCVNTTAHYFLSVAMLPLLSAASEVKSEDGRLGRDDGRGAIVMTSSCASMHNATNVDLTSYATSKAATDHLVRLLAAKFSRFYVRVVGINPGFVPSNMNPVGKAGNMFSSLFARVPAKRAGRDEDIAGAVIYLISRAGAYIDGVSICIDGGRVLVANGQE</sequence>
<dbReference type="InterPro" id="IPR036291">
    <property type="entry name" value="NAD(P)-bd_dom_sf"/>
</dbReference>
<keyword evidence="3" id="KW-0560">Oxidoreductase</keyword>
<dbReference type="Pfam" id="PF13561">
    <property type="entry name" value="adh_short_C2"/>
    <property type="match status" value="1"/>
</dbReference>
<evidence type="ECO:0000256" key="2">
    <source>
        <dbReference type="ARBA" id="ARBA00022857"/>
    </source>
</evidence>
<dbReference type="PRINTS" id="PR00080">
    <property type="entry name" value="SDRFAMILY"/>
</dbReference>
<evidence type="ECO:0000256" key="3">
    <source>
        <dbReference type="ARBA" id="ARBA00023002"/>
    </source>
</evidence>